<keyword evidence="2" id="KW-0472">Membrane</keyword>
<dbReference type="SUPFAM" id="SSF53448">
    <property type="entry name" value="Nucleotide-diphospho-sugar transferases"/>
    <property type="match status" value="1"/>
</dbReference>
<organism evidence="5 6">
    <name type="scientific">Haloferula helveola</name>
    <dbReference type="NCBI Taxonomy" id="490095"/>
    <lineage>
        <taxon>Bacteria</taxon>
        <taxon>Pseudomonadati</taxon>
        <taxon>Verrucomicrobiota</taxon>
        <taxon>Verrucomicrobiia</taxon>
        <taxon>Verrucomicrobiales</taxon>
        <taxon>Verrucomicrobiaceae</taxon>
        <taxon>Haloferula</taxon>
    </lineage>
</organism>
<dbReference type="Gene3D" id="3.20.20.80">
    <property type="entry name" value="Glycosidases"/>
    <property type="match status" value="1"/>
</dbReference>
<dbReference type="Pfam" id="PF02836">
    <property type="entry name" value="Glyco_hydro_2_C"/>
    <property type="match status" value="1"/>
</dbReference>
<evidence type="ECO:0008006" key="7">
    <source>
        <dbReference type="Google" id="ProtNLM"/>
    </source>
</evidence>
<evidence type="ECO:0000259" key="4">
    <source>
        <dbReference type="Pfam" id="PF02836"/>
    </source>
</evidence>
<dbReference type="Gene3D" id="3.90.550.10">
    <property type="entry name" value="Spore Coat Polysaccharide Biosynthesis Protein SpsA, Chain A"/>
    <property type="match status" value="1"/>
</dbReference>
<feature type="transmembrane region" description="Helical" evidence="2">
    <location>
        <begin position="613"/>
        <end position="630"/>
    </location>
</feature>
<dbReference type="InterPro" id="IPR029044">
    <property type="entry name" value="Nucleotide-diphossugar_trans"/>
</dbReference>
<evidence type="ECO:0000259" key="3">
    <source>
        <dbReference type="Pfam" id="PF00535"/>
    </source>
</evidence>
<feature type="transmembrane region" description="Helical" evidence="2">
    <location>
        <begin position="788"/>
        <end position="810"/>
    </location>
</feature>
<dbReference type="RefSeq" id="WP_338685188.1">
    <property type="nucleotide sequence ID" value="NZ_AP024702.1"/>
</dbReference>
<dbReference type="Pfam" id="PF00535">
    <property type="entry name" value="Glycos_transf_2"/>
    <property type="match status" value="1"/>
</dbReference>
<sequence>MSTPETLLAHDAPETRIEPVSKRPPAGSSRPEVDGKFLSVDGKRFWIKGVTYGSFGLNSAGEPYPEFGKLKDDFARMADAGINTVRLYNAPSQRIADAAFDVGLKLIPEVGWGPRFCELGTHREDYLYQWVEERTKELCGHPAVLMYSIGNEVPPLIVRWYGVERISAFLRKMCDIVKQNSDGSLVTYVNHPPTEYLNLPNFDVVSYNIYLENEASFRSYLARLHSLAGERPLFLAELGLDSAKNGRDAQAAFLRQYLRATFEKGLCGAAVYAWTDEWSIFDESIEGWAFGVTDSERRPKPALEAVKEVYGLNHYEMPDRKWPKVTVVVATYNGARTLDACLESLGKLHYPDYEVLVVDDGSSDPIEQIASKYPVRYHRVEPNGGLSNARNTGMKLAEGSVVAYIDDDAFADPDWLFFMVQSLIEQGASAVGGPNLSPKDEKFTAQCVHHSPGNPTHVLLGDEIAEHVPGCNMAYVKNDLEGIGGFDVTHRAAGDDVDVCWKLLVRDKKIAFSPSAIVWHRRRPSVIAYLKQQRGYGYAEAHLHEAYPSRFNVLGHSVWKGSIYDSLTSAAFRPMPALFRPRIYQGYFGSAMFQTMYQPPVSGWLTLFKSIEWQIFFLSVFFSGVAGVIAGSWVAWFMPVGMIALSATVLSAMYSGHEAARLREHQWNDIQQIQGTFLIAWLHLTQPWARLIGRIKGTLQLWRGRRRYPEVQRLWGNMNQRDAWLRLMQKHINGCGWICEPSDEWDNDDLVVRGPGFYEVRLTSVYEEVLHKGFHWVRYRLDAHKKPLYHLGILLLVLGAVLVALVPPLVPMLIPLAGFALQIGRSRRHVLNAISQAALECGSALEMPEVDPQYEV</sequence>
<dbReference type="SUPFAM" id="SSF51445">
    <property type="entry name" value="(Trans)glycosidases"/>
    <property type="match status" value="1"/>
</dbReference>
<evidence type="ECO:0000313" key="6">
    <source>
        <dbReference type="Proteomes" id="UP001374893"/>
    </source>
</evidence>
<dbReference type="EMBL" id="AP024702">
    <property type="protein sequence ID" value="BCX48824.1"/>
    <property type="molecule type" value="Genomic_DNA"/>
</dbReference>
<protein>
    <recommendedName>
        <fullName evidence="7">Glycosyltransferase</fullName>
    </recommendedName>
</protein>
<dbReference type="PANTHER" id="PTHR43685:SF14">
    <property type="entry name" value="GLYCOSYLTRANSFERASE 2-LIKE DOMAIN-CONTAINING PROTEIN"/>
    <property type="match status" value="1"/>
</dbReference>
<feature type="domain" description="Glycosyltransferase 2-like" evidence="3">
    <location>
        <begin position="326"/>
        <end position="475"/>
    </location>
</feature>
<evidence type="ECO:0000313" key="5">
    <source>
        <dbReference type="EMBL" id="BCX48824.1"/>
    </source>
</evidence>
<accession>A0ABN6H867</accession>
<dbReference type="InterPro" id="IPR050834">
    <property type="entry name" value="Glycosyltransf_2"/>
</dbReference>
<keyword evidence="2" id="KW-1133">Transmembrane helix</keyword>
<feature type="domain" description="Glycoside hydrolase family 2 catalytic" evidence="4">
    <location>
        <begin position="33"/>
        <end position="311"/>
    </location>
</feature>
<keyword evidence="6" id="KW-1185">Reference proteome</keyword>
<dbReference type="InterPro" id="IPR001173">
    <property type="entry name" value="Glyco_trans_2-like"/>
</dbReference>
<reference evidence="5 6" key="1">
    <citation type="submission" date="2021-06" db="EMBL/GenBank/DDBJ databases">
        <title>Complete genome of Haloferula helveola possessing various polysaccharide degrading enzymes.</title>
        <authorList>
            <person name="Takami H."/>
            <person name="Huang C."/>
            <person name="Hamasaki K."/>
        </authorList>
    </citation>
    <scope>NUCLEOTIDE SEQUENCE [LARGE SCALE GENOMIC DNA]</scope>
    <source>
        <strain evidence="5 6">CN-1</strain>
    </source>
</reference>
<evidence type="ECO:0000256" key="1">
    <source>
        <dbReference type="SAM" id="MobiDB-lite"/>
    </source>
</evidence>
<dbReference type="InterPro" id="IPR006103">
    <property type="entry name" value="Glyco_hydro_2_cat"/>
</dbReference>
<proteinExistence type="predicted"/>
<dbReference type="PANTHER" id="PTHR43685">
    <property type="entry name" value="GLYCOSYLTRANSFERASE"/>
    <property type="match status" value="1"/>
</dbReference>
<name>A0ABN6H867_9BACT</name>
<dbReference type="InterPro" id="IPR017853">
    <property type="entry name" value="GH"/>
</dbReference>
<evidence type="ECO:0000256" key="2">
    <source>
        <dbReference type="SAM" id="Phobius"/>
    </source>
</evidence>
<feature type="compositionally biased region" description="Basic and acidic residues" evidence="1">
    <location>
        <begin position="11"/>
        <end position="21"/>
    </location>
</feature>
<keyword evidence="2" id="KW-0812">Transmembrane</keyword>
<dbReference type="Proteomes" id="UP001374893">
    <property type="component" value="Chromosome"/>
</dbReference>
<feature type="region of interest" description="Disordered" evidence="1">
    <location>
        <begin position="1"/>
        <end position="35"/>
    </location>
</feature>
<gene>
    <name evidence="5" type="ORF">HAHE_27320</name>
</gene>